<dbReference type="EMBL" id="MU856135">
    <property type="protein sequence ID" value="KAK3897541.1"/>
    <property type="molecule type" value="Genomic_DNA"/>
</dbReference>
<feature type="region of interest" description="Disordered" evidence="2">
    <location>
        <begin position="902"/>
        <end position="948"/>
    </location>
</feature>
<dbReference type="InterPro" id="IPR050829">
    <property type="entry name" value="CorA_MIT"/>
</dbReference>
<dbReference type="InterPro" id="IPR002110">
    <property type="entry name" value="Ankyrin_rpt"/>
</dbReference>
<dbReference type="PANTHER" id="PTHR47685">
    <property type="entry name" value="MAGNESIUM TRANSPORT PROTEIN CORA"/>
    <property type="match status" value="1"/>
</dbReference>
<feature type="compositionally biased region" description="Polar residues" evidence="2">
    <location>
        <begin position="80"/>
        <end position="97"/>
    </location>
</feature>
<sequence>MSSSLHRPPEDRPGLHEENGHATVPRPSEDGTGAQPGGGKILGADLPKVEPTEQPVNNTPSKTPAPVAKTTEAASKTPAPVTQTTDPASKTQKTKGTGAQRFVSLSKQGLAKAVGAAGGKTGASKAAPDEPKETSELRVVYPRDPASAPPPRVDIIAVHDIDETLQRAWIYRKKTTKRRANDSRAPFAAGGINSHDGTAGSPAPRHGSRRQPPPGARKKTFDDANNNSIEKWLAGAARPSSAGEPDISEQKPRFRRRPTLHNDRRRAAAGHVANIAEEERVSSVGGSRRHNAEVLSDRRSSLDQSGERRINWLSDPDMLPSEIPGVRVMCYTYKSPKKVPSPHQYLNELGKDLARRLAEMRPQKDAHYNKVPIIFVGLGFGCLILQRVITLLDFEYCRSPTAHPLLAAIAGVIFLDAPAPIAQFPSSRSQETNQAWTQDWLMTKNDSKIDTSSLWRAFWVATMSDVELTWYYSPTGANAQKVFIDVPMAWCRFIPTQSTTAHRLSRFEGPNDIDYRSIVEAAKRIIITKCCIAGFGPLAGCLADFMRDGFPIDLPDHRGFTPLHLAIRNWNLDAVKRLTHQGNASVFKKDNGGRSPLHTAVLAAGNIDQHRHVYEGEEIDPRKIITQITNVLLKKGARVDDKDMFGKTPWSYVKPKNEWIKRLKYKHLIIGSSSTTSRGMESVRPPLPGPQQDACNAFDMILAEVYVLRKAGRSDEAFNFEVAPVFDAIYKASSGVSRLLDEARLPQLASHRLRCRWLHVPSNNEQWVYDLMLSLGIQDNSMGRQRHEGSQLIDRYMMPQARRYKYFHGKPVSPQADPGKRVNRMATTDIAQAIIVGPDGDPDQPQGKPGFKPGKMSPTPAPTMTEADGIVIFMPILGFETHRQRKFLAQSFRDIDHAMQKRRALGEDDSPWPVAQFANPVSEPSREDNQDEAAERSDGMSSVGEQSIQANPGFEFITRARRHIKTDREAKLLRGYLDSKQVKPVHCRRTLDQFLYYMLDSTEARDKTQVAYRWAKNSGGETEQQERRIEAKDRPIVMVDQLWLWALHDGTVITSCPSTWAGHEEYNLNDVIVKELKRNKDRRIIQSAEELLHLILKTSLDFFRRKGPAGFQFHECFQSSINKVSEKQGKLFNAFRQTTEKLHVGTLGPEERKREIEVLFSLEKETELLVEIMDIQDELTIVKTILGQQHDVLEKLLRLYPKRVEEDADEASKSNLSGGGMANSELVLLQNLVQLLRDQAVPPTPGGRQAPVLKTPVVANALQTIGGSTAQETIPAAKEGQRRGGQALKGGQKQAEEPKPPVPVKANVLQDRDLMYETLGIVENNLRIVTDMLDYAAKVESSIENLLDLKQKHANGWEARFAREGSEESQRQGNIILVFTLVTVVFLPLSFFASFFALDLDIFPRDPVTGEKSWPIGEVSGYLCTSARPPSSSPPQY</sequence>
<dbReference type="PANTHER" id="PTHR47685:SF1">
    <property type="entry name" value="MAGNESIUM TRANSPORT PROTEIN CORA"/>
    <property type="match status" value="1"/>
</dbReference>
<feature type="compositionally biased region" description="Basic and acidic residues" evidence="2">
    <location>
        <begin position="924"/>
        <end position="938"/>
    </location>
</feature>
<keyword evidence="1" id="KW-0040">ANK repeat</keyword>
<name>A0AAN6MAW4_9PEZI</name>
<dbReference type="PROSITE" id="PS50088">
    <property type="entry name" value="ANK_REPEAT"/>
    <property type="match status" value="1"/>
</dbReference>
<dbReference type="SUPFAM" id="SSF48403">
    <property type="entry name" value="Ankyrin repeat"/>
    <property type="match status" value="1"/>
</dbReference>
<proteinExistence type="predicted"/>
<evidence type="ECO:0000313" key="5">
    <source>
        <dbReference type="Proteomes" id="UP001303889"/>
    </source>
</evidence>
<evidence type="ECO:0008006" key="6">
    <source>
        <dbReference type="Google" id="ProtNLM"/>
    </source>
</evidence>
<protein>
    <recommendedName>
        <fullName evidence="6">Ankyrin repeat protein</fullName>
    </recommendedName>
</protein>
<evidence type="ECO:0000256" key="3">
    <source>
        <dbReference type="SAM" id="Phobius"/>
    </source>
</evidence>
<dbReference type="Gene3D" id="1.25.40.20">
    <property type="entry name" value="Ankyrin repeat-containing domain"/>
    <property type="match status" value="1"/>
</dbReference>
<feature type="compositionally biased region" description="Basic and acidic residues" evidence="2">
    <location>
        <begin position="290"/>
        <end position="301"/>
    </location>
</feature>
<feature type="transmembrane region" description="Helical" evidence="3">
    <location>
        <begin position="1375"/>
        <end position="1398"/>
    </location>
</feature>
<feature type="compositionally biased region" description="Basic and acidic residues" evidence="2">
    <location>
        <begin position="7"/>
        <end position="20"/>
    </location>
</feature>
<keyword evidence="3" id="KW-0812">Transmembrane</keyword>
<feature type="region of interest" description="Disordered" evidence="2">
    <location>
        <begin position="835"/>
        <end position="863"/>
    </location>
</feature>
<feature type="compositionally biased region" description="Low complexity" evidence="2">
    <location>
        <begin position="837"/>
        <end position="850"/>
    </location>
</feature>
<feature type="compositionally biased region" description="Low complexity" evidence="2">
    <location>
        <begin position="1284"/>
        <end position="1293"/>
    </location>
</feature>
<dbReference type="InterPro" id="IPR036770">
    <property type="entry name" value="Ankyrin_rpt-contain_sf"/>
</dbReference>
<reference evidence="4" key="2">
    <citation type="submission" date="2023-05" db="EMBL/GenBank/DDBJ databases">
        <authorList>
            <consortium name="Lawrence Berkeley National Laboratory"/>
            <person name="Steindorff A."/>
            <person name="Hensen N."/>
            <person name="Bonometti L."/>
            <person name="Westerberg I."/>
            <person name="Brannstrom I.O."/>
            <person name="Guillou S."/>
            <person name="Cros-Aarteil S."/>
            <person name="Calhoun S."/>
            <person name="Haridas S."/>
            <person name="Kuo A."/>
            <person name="Mondo S."/>
            <person name="Pangilinan J."/>
            <person name="Riley R."/>
            <person name="Labutti K."/>
            <person name="Andreopoulos B."/>
            <person name="Lipzen A."/>
            <person name="Chen C."/>
            <person name="Yanf M."/>
            <person name="Daum C."/>
            <person name="Ng V."/>
            <person name="Clum A."/>
            <person name="Ohm R."/>
            <person name="Martin F."/>
            <person name="Silar P."/>
            <person name="Natvig D."/>
            <person name="Lalanne C."/>
            <person name="Gautier V."/>
            <person name="Ament-Velasquez S.L."/>
            <person name="Kruys A."/>
            <person name="Hutchinson M.I."/>
            <person name="Powell A.J."/>
            <person name="Barry K."/>
            <person name="Miller A.N."/>
            <person name="Grigoriev I.V."/>
            <person name="Debuchy R."/>
            <person name="Gladieux P."/>
            <person name="Thoren M.H."/>
            <person name="Johannesson H."/>
        </authorList>
    </citation>
    <scope>NUCLEOTIDE SEQUENCE</scope>
    <source>
        <strain evidence="4">CBS 103.79</strain>
    </source>
</reference>
<keyword evidence="5" id="KW-1185">Reference proteome</keyword>
<comment type="caution">
    <text evidence="4">The sequence shown here is derived from an EMBL/GenBank/DDBJ whole genome shotgun (WGS) entry which is preliminary data.</text>
</comment>
<accession>A0AAN6MAW4</accession>
<reference evidence="4" key="1">
    <citation type="journal article" date="2023" name="Mol. Phylogenet. Evol.">
        <title>Genome-scale phylogeny and comparative genomics of the fungal order Sordariales.</title>
        <authorList>
            <person name="Hensen N."/>
            <person name="Bonometti L."/>
            <person name="Westerberg I."/>
            <person name="Brannstrom I.O."/>
            <person name="Guillou S."/>
            <person name="Cros-Aarteil S."/>
            <person name="Calhoun S."/>
            <person name="Haridas S."/>
            <person name="Kuo A."/>
            <person name="Mondo S."/>
            <person name="Pangilinan J."/>
            <person name="Riley R."/>
            <person name="LaButti K."/>
            <person name="Andreopoulos B."/>
            <person name="Lipzen A."/>
            <person name="Chen C."/>
            <person name="Yan M."/>
            <person name="Daum C."/>
            <person name="Ng V."/>
            <person name="Clum A."/>
            <person name="Steindorff A."/>
            <person name="Ohm R.A."/>
            <person name="Martin F."/>
            <person name="Silar P."/>
            <person name="Natvig D.O."/>
            <person name="Lalanne C."/>
            <person name="Gautier V."/>
            <person name="Ament-Velasquez S.L."/>
            <person name="Kruys A."/>
            <person name="Hutchinson M.I."/>
            <person name="Powell A.J."/>
            <person name="Barry K."/>
            <person name="Miller A.N."/>
            <person name="Grigoriev I.V."/>
            <person name="Debuchy R."/>
            <person name="Gladieux P."/>
            <person name="Hiltunen Thoren M."/>
            <person name="Johannesson H."/>
        </authorList>
    </citation>
    <scope>NUCLEOTIDE SEQUENCE</scope>
    <source>
        <strain evidence="4">CBS 103.79</strain>
    </source>
</reference>
<organism evidence="4 5">
    <name type="scientific">Staphylotrichum tortipilum</name>
    <dbReference type="NCBI Taxonomy" id="2831512"/>
    <lineage>
        <taxon>Eukaryota</taxon>
        <taxon>Fungi</taxon>
        <taxon>Dikarya</taxon>
        <taxon>Ascomycota</taxon>
        <taxon>Pezizomycotina</taxon>
        <taxon>Sordariomycetes</taxon>
        <taxon>Sordariomycetidae</taxon>
        <taxon>Sordariales</taxon>
        <taxon>Chaetomiaceae</taxon>
        <taxon>Staphylotrichum</taxon>
    </lineage>
</organism>
<dbReference type="PROSITE" id="PS50297">
    <property type="entry name" value="ANK_REP_REGION"/>
    <property type="match status" value="1"/>
</dbReference>
<evidence type="ECO:0000313" key="4">
    <source>
        <dbReference type="EMBL" id="KAK3897541.1"/>
    </source>
</evidence>
<evidence type="ECO:0000256" key="2">
    <source>
        <dbReference type="SAM" id="MobiDB-lite"/>
    </source>
</evidence>
<dbReference type="Proteomes" id="UP001303889">
    <property type="component" value="Unassembled WGS sequence"/>
</dbReference>
<feature type="compositionally biased region" description="Basic and acidic residues" evidence="2">
    <location>
        <begin position="127"/>
        <end position="136"/>
    </location>
</feature>
<feature type="region of interest" description="Disordered" evidence="2">
    <location>
        <begin position="1"/>
        <end position="151"/>
    </location>
</feature>
<feature type="repeat" description="ANK" evidence="1">
    <location>
        <begin position="558"/>
        <end position="582"/>
    </location>
</feature>
<evidence type="ECO:0000256" key="1">
    <source>
        <dbReference type="PROSITE-ProRule" id="PRU00023"/>
    </source>
</evidence>
<feature type="region of interest" description="Disordered" evidence="2">
    <location>
        <begin position="175"/>
        <end position="301"/>
    </location>
</feature>
<keyword evidence="3" id="KW-1133">Transmembrane helix</keyword>
<keyword evidence="3" id="KW-0472">Membrane</keyword>
<dbReference type="Pfam" id="PF00023">
    <property type="entry name" value="Ank"/>
    <property type="match status" value="1"/>
</dbReference>
<gene>
    <name evidence="4" type="ORF">C8A05DRAFT_19717</name>
</gene>
<dbReference type="Gene3D" id="1.20.58.340">
    <property type="entry name" value="Magnesium transport protein CorA, transmembrane region"/>
    <property type="match status" value="1"/>
</dbReference>
<feature type="region of interest" description="Disordered" evidence="2">
    <location>
        <begin position="1269"/>
        <end position="1303"/>
    </location>
</feature>
<feature type="compositionally biased region" description="Polar residues" evidence="2">
    <location>
        <begin position="939"/>
        <end position="948"/>
    </location>
</feature>